<gene>
    <name evidence="2" type="ORF">B0F90DRAFT_1710000</name>
</gene>
<name>A0AAD4M5K0_9AGAM</name>
<protein>
    <submittedName>
        <fullName evidence="2">Uncharacterized protein</fullName>
    </submittedName>
</protein>
<sequence>MAARKIPLPAVDFVLLWLAVLVQTGTDILPKEIPDFEIVPAATLRVWFVIFLRWF</sequence>
<dbReference type="EMBL" id="WTXG01000009">
    <property type="protein sequence ID" value="KAI0303310.1"/>
    <property type="molecule type" value="Genomic_DNA"/>
</dbReference>
<feature type="chain" id="PRO_5042182929" evidence="1">
    <location>
        <begin position="25"/>
        <end position="55"/>
    </location>
</feature>
<feature type="signal peptide" evidence="1">
    <location>
        <begin position="1"/>
        <end position="24"/>
    </location>
</feature>
<evidence type="ECO:0000313" key="2">
    <source>
        <dbReference type="EMBL" id="KAI0303310.1"/>
    </source>
</evidence>
<proteinExistence type="predicted"/>
<comment type="caution">
    <text evidence="2">The sequence shown here is derived from an EMBL/GenBank/DDBJ whole genome shotgun (WGS) entry which is preliminary data.</text>
</comment>
<dbReference type="Proteomes" id="UP001203297">
    <property type="component" value="Unassembled WGS sequence"/>
</dbReference>
<reference evidence="2" key="1">
    <citation type="journal article" date="2022" name="New Phytol.">
        <title>Evolutionary transition to the ectomycorrhizal habit in the genomes of a hyperdiverse lineage of mushroom-forming fungi.</title>
        <authorList>
            <person name="Looney B."/>
            <person name="Miyauchi S."/>
            <person name="Morin E."/>
            <person name="Drula E."/>
            <person name="Courty P.E."/>
            <person name="Kohler A."/>
            <person name="Kuo A."/>
            <person name="LaButti K."/>
            <person name="Pangilinan J."/>
            <person name="Lipzen A."/>
            <person name="Riley R."/>
            <person name="Andreopoulos W."/>
            <person name="He G."/>
            <person name="Johnson J."/>
            <person name="Nolan M."/>
            <person name="Tritt A."/>
            <person name="Barry K.W."/>
            <person name="Grigoriev I.V."/>
            <person name="Nagy L.G."/>
            <person name="Hibbett D."/>
            <person name="Henrissat B."/>
            <person name="Matheny P.B."/>
            <person name="Labbe J."/>
            <person name="Martin F.M."/>
        </authorList>
    </citation>
    <scope>NUCLEOTIDE SEQUENCE</scope>
    <source>
        <strain evidence="2">BPL690</strain>
    </source>
</reference>
<organism evidence="2 3">
    <name type="scientific">Multifurca ochricompacta</name>
    <dbReference type="NCBI Taxonomy" id="376703"/>
    <lineage>
        <taxon>Eukaryota</taxon>
        <taxon>Fungi</taxon>
        <taxon>Dikarya</taxon>
        <taxon>Basidiomycota</taxon>
        <taxon>Agaricomycotina</taxon>
        <taxon>Agaricomycetes</taxon>
        <taxon>Russulales</taxon>
        <taxon>Russulaceae</taxon>
        <taxon>Multifurca</taxon>
    </lineage>
</organism>
<accession>A0AAD4M5K0</accession>
<keyword evidence="3" id="KW-1185">Reference proteome</keyword>
<dbReference type="AlphaFoldDB" id="A0AAD4M5K0"/>
<evidence type="ECO:0000256" key="1">
    <source>
        <dbReference type="SAM" id="SignalP"/>
    </source>
</evidence>
<keyword evidence="1" id="KW-0732">Signal</keyword>
<evidence type="ECO:0000313" key="3">
    <source>
        <dbReference type="Proteomes" id="UP001203297"/>
    </source>
</evidence>